<dbReference type="AlphaFoldDB" id="A0A182UCV0"/>
<evidence type="ECO:0000256" key="1">
    <source>
        <dbReference type="SAM" id="MobiDB-lite"/>
    </source>
</evidence>
<reference evidence="3" key="1">
    <citation type="submission" date="2014-01" db="EMBL/GenBank/DDBJ databases">
        <title>The Genome Sequence of Anopheles melas CM1001059_A (V2).</title>
        <authorList>
            <consortium name="The Broad Institute Genomics Platform"/>
            <person name="Neafsey D.E."/>
            <person name="Besansky N."/>
            <person name="Howell P."/>
            <person name="Walton C."/>
            <person name="Young S.K."/>
            <person name="Zeng Q."/>
            <person name="Gargeya S."/>
            <person name="Fitzgerald M."/>
            <person name="Haas B."/>
            <person name="Abouelleil A."/>
            <person name="Allen A.W."/>
            <person name="Alvarado L."/>
            <person name="Arachchi H.M."/>
            <person name="Berlin A.M."/>
            <person name="Chapman S.B."/>
            <person name="Gainer-Dewar J."/>
            <person name="Goldberg J."/>
            <person name="Griggs A."/>
            <person name="Gujja S."/>
            <person name="Hansen M."/>
            <person name="Howarth C."/>
            <person name="Imamovic A."/>
            <person name="Ireland A."/>
            <person name="Larimer J."/>
            <person name="McCowan C."/>
            <person name="Murphy C."/>
            <person name="Pearson M."/>
            <person name="Poon T.W."/>
            <person name="Priest M."/>
            <person name="Roberts A."/>
            <person name="Saif S."/>
            <person name="Shea T."/>
            <person name="Sisk P."/>
            <person name="Sykes S."/>
            <person name="Wortman J."/>
            <person name="Nusbaum C."/>
            <person name="Birren B."/>
        </authorList>
    </citation>
    <scope>NUCLEOTIDE SEQUENCE [LARGE SCALE GENOMIC DNA]</scope>
    <source>
        <strain evidence="3">CM1001059</strain>
    </source>
</reference>
<sequence length="155" mass="17604">MIYYHDSSSSSGDEARVAQRQVVRSRHRTPDAGVRVREQSGGRSVIEMRKPPGDPVHLKVQLLTAADRQVEVAVSKRNCSRRGGGNCWEQAAPGWVQKRPERERDSARHDDGQAHGCAHFLLVRLPVRFRGVFPNFRTKQQQKKRKGKNRAICLL</sequence>
<dbReference type="VEuPathDB" id="VectorBase:AMEC018078"/>
<feature type="region of interest" description="Disordered" evidence="1">
    <location>
        <begin position="90"/>
        <end position="112"/>
    </location>
</feature>
<feature type="region of interest" description="Disordered" evidence="1">
    <location>
        <begin position="23"/>
        <end position="42"/>
    </location>
</feature>
<evidence type="ECO:0000313" key="2">
    <source>
        <dbReference type="EnsemblMetazoa" id="AMEC018078-PA"/>
    </source>
</evidence>
<proteinExistence type="predicted"/>
<organism evidence="2 3">
    <name type="scientific">Anopheles melas</name>
    <dbReference type="NCBI Taxonomy" id="34690"/>
    <lineage>
        <taxon>Eukaryota</taxon>
        <taxon>Metazoa</taxon>
        <taxon>Ecdysozoa</taxon>
        <taxon>Arthropoda</taxon>
        <taxon>Hexapoda</taxon>
        <taxon>Insecta</taxon>
        <taxon>Pterygota</taxon>
        <taxon>Neoptera</taxon>
        <taxon>Endopterygota</taxon>
        <taxon>Diptera</taxon>
        <taxon>Nematocera</taxon>
        <taxon>Culicoidea</taxon>
        <taxon>Culicidae</taxon>
        <taxon>Anophelinae</taxon>
        <taxon>Anopheles</taxon>
    </lineage>
</organism>
<name>A0A182UCV0_9DIPT</name>
<keyword evidence="3" id="KW-1185">Reference proteome</keyword>
<accession>A0A182UCV0</accession>
<dbReference type="EnsemblMetazoa" id="AMEC018078-RA">
    <property type="protein sequence ID" value="AMEC018078-PA"/>
    <property type="gene ID" value="AMEC018078"/>
</dbReference>
<evidence type="ECO:0000313" key="3">
    <source>
        <dbReference type="Proteomes" id="UP000075902"/>
    </source>
</evidence>
<feature type="compositionally biased region" description="Basic and acidic residues" evidence="1">
    <location>
        <begin position="98"/>
        <end position="112"/>
    </location>
</feature>
<reference evidence="2" key="2">
    <citation type="submission" date="2020-05" db="UniProtKB">
        <authorList>
            <consortium name="EnsemblMetazoa"/>
        </authorList>
    </citation>
    <scope>IDENTIFICATION</scope>
    <source>
        <strain evidence="2">CM1001059</strain>
    </source>
</reference>
<dbReference type="Proteomes" id="UP000075902">
    <property type="component" value="Unassembled WGS sequence"/>
</dbReference>
<protein>
    <submittedName>
        <fullName evidence="2">Uncharacterized protein</fullName>
    </submittedName>
</protein>
<feature type="compositionally biased region" description="Basic and acidic residues" evidence="1">
    <location>
        <begin position="28"/>
        <end position="42"/>
    </location>
</feature>